<accession>A0AAD5K3P2</accession>
<evidence type="ECO:0000313" key="2">
    <source>
        <dbReference type="Proteomes" id="UP001209540"/>
    </source>
</evidence>
<proteinExistence type="predicted"/>
<evidence type="ECO:0000313" key="1">
    <source>
        <dbReference type="EMBL" id="KAI9268106.1"/>
    </source>
</evidence>
<comment type="caution">
    <text evidence="1">The sequence shown here is derived from an EMBL/GenBank/DDBJ whole genome shotgun (WGS) entry which is preliminary data.</text>
</comment>
<protein>
    <submittedName>
        <fullName evidence="1">Uncharacterized protein</fullName>
    </submittedName>
</protein>
<gene>
    <name evidence="1" type="ORF">BDA99DRAFT_535621</name>
</gene>
<keyword evidence="2" id="KW-1185">Reference proteome</keyword>
<dbReference type="AlphaFoldDB" id="A0AAD5K3P2"/>
<reference evidence="1" key="2">
    <citation type="submission" date="2023-02" db="EMBL/GenBank/DDBJ databases">
        <authorList>
            <consortium name="DOE Joint Genome Institute"/>
            <person name="Mondo S.J."/>
            <person name="Chang Y."/>
            <person name="Wang Y."/>
            <person name="Ahrendt S."/>
            <person name="Andreopoulos W."/>
            <person name="Barry K."/>
            <person name="Beard J."/>
            <person name="Benny G.L."/>
            <person name="Blankenship S."/>
            <person name="Bonito G."/>
            <person name="Cuomo C."/>
            <person name="Desiro A."/>
            <person name="Gervers K.A."/>
            <person name="Hundley H."/>
            <person name="Kuo A."/>
            <person name="LaButti K."/>
            <person name="Lang B.F."/>
            <person name="Lipzen A."/>
            <person name="O'Donnell K."/>
            <person name="Pangilinan J."/>
            <person name="Reynolds N."/>
            <person name="Sandor L."/>
            <person name="Smith M.W."/>
            <person name="Tsang A."/>
            <person name="Grigoriev I.V."/>
            <person name="Stajich J.E."/>
            <person name="Spatafora J.W."/>
        </authorList>
    </citation>
    <scope>NUCLEOTIDE SEQUENCE</scope>
    <source>
        <strain evidence="1">RSA 2281</strain>
    </source>
</reference>
<organism evidence="1 2">
    <name type="scientific">Phascolomyces articulosus</name>
    <dbReference type="NCBI Taxonomy" id="60185"/>
    <lineage>
        <taxon>Eukaryota</taxon>
        <taxon>Fungi</taxon>
        <taxon>Fungi incertae sedis</taxon>
        <taxon>Mucoromycota</taxon>
        <taxon>Mucoromycotina</taxon>
        <taxon>Mucoromycetes</taxon>
        <taxon>Mucorales</taxon>
        <taxon>Lichtheimiaceae</taxon>
        <taxon>Phascolomyces</taxon>
    </lineage>
</organism>
<reference evidence="1" key="1">
    <citation type="journal article" date="2022" name="IScience">
        <title>Evolution of zygomycete secretomes and the origins of terrestrial fungal ecologies.</title>
        <authorList>
            <person name="Chang Y."/>
            <person name="Wang Y."/>
            <person name="Mondo S."/>
            <person name="Ahrendt S."/>
            <person name="Andreopoulos W."/>
            <person name="Barry K."/>
            <person name="Beard J."/>
            <person name="Benny G.L."/>
            <person name="Blankenship S."/>
            <person name="Bonito G."/>
            <person name="Cuomo C."/>
            <person name="Desiro A."/>
            <person name="Gervers K.A."/>
            <person name="Hundley H."/>
            <person name="Kuo A."/>
            <person name="LaButti K."/>
            <person name="Lang B.F."/>
            <person name="Lipzen A."/>
            <person name="O'Donnell K."/>
            <person name="Pangilinan J."/>
            <person name="Reynolds N."/>
            <person name="Sandor L."/>
            <person name="Smith M.E."/>
            <person name="Tsang A."/>
            <person name="Grigoriev I.V."/>
            <person name="Stajich J.E."/>
            <person name="Spatafora J.W."/>
        </authorList>
    </citation>
    <scope>NUCLEOTIDE SEQUENCE</scope>
    <source>
        <strain evidence="1">RSA 2281</strain>
    </source>
</reference>
<dbReference type="EMBL" id="JAIXMP010000009">
    <property type="protein sequence ID" value="KAI9268106.1"/>
    <property type="molecule type" value="Genomic_DNA"/>
</dbReference>
<dbReference type="Proteomes" id="UP001209540">
    <property type="component" value="Unassembled WGS sequence"/>
</dbReference>
<sequence length="249" mass="28514">MKKNASTPRTSTSNPLLQEIMYNLTTIRKEVDEKWKKLNTIQQTNIDLSLDNSFVSGSDPGLLVTTCTIDSKGSNIFDSTNRYMLLYALENTQKTDDTSMNVDNPEIEYETLDNDSTNANPIQQLANKDRKTRKLRDKRVHQRLATVCLPEKKSQVVRKIFINIRNNRFAGTNEGPARSQKKELNAIQHDDTQVGDEYMTASICSYCFKRVPNHLYKRNDKVVKSNESKSFSNSELVTNLGLFSYNNNR</sequence>
<name>A0AAD5K3P2_9FUNG</name>